<sequence>MSEHVKVTRNDGIMVITLDKPAKLNAWDRPMRDVLLSCFRELSQSEDLRALVLTGTGERAFCAGQDLSETRSFDGDSSDAWIEEWRNLYSAIRDCPKPVIAALNGLAAGSAFQVALLCDIRVGHAGSKMGQPEINSGIVSVTGFWIIREALGLSRATELVLSGRLMEAEEAHRVGILHHVVPRDEVLSRAIAIATDLANKSSMALRLTKRRIRDATQADFEDAIQAAQVLHHEAYSSGEPQKVMDRFLDRSAKK</sequence>
<dbReference type="Pfam" id="PF00378">
    <property type="entry name" value="ECH_1"/>
    <property type="match status" value="1"/>
</dbReference>
<keyword evidence="3" id="KW-1185">Reference proteome</keyword>
<dbReference type="InterPro" id="IPR029045">
    <property type="entry name" value="ClpP/crotonase-like_dom_sf"/>
</dbReference>
<dbReference type="STRING" id="311180.SAMN04488050_109196"/>
<dbReference type="SUPFAM" id="SSF52096">
    <property type="entry name" value="ClpP/crotonase"/>
    <property type="match status" value="1"/>
</dbReference>
<dbReference type="PANTHER" id="PTHR43802:SF1">
    <property type="entry name" value="IP11341P-RELATED"/>
    <property type="match status" value="1"/>
</dbReference>
<dbReference type="GO" id="GO:0003824">
    <property type="term" value="F:catalytic activity"/>
    <property type="evidence" value="ECO:0007669"/>
    <property type="project" value="UniProtKB-ARBA"/>
</dbReference>
<name>A0A1I6V156_9RHOB</name>
<dbReference type="AlphaFoldDB" id="A0A1I6V156"/>
<dbReference type="InterPro" id="IPR001753">
    <property type="entry name" value="Enoyl-CoA_hydra/iso"/>
</dbReference>
<dbReference type="Gene3D" id="3.90.226.10">
    <property type="entry name" value="2-enoyl-CoA Hydratase, Chain A, domain 1"/>
    <property type="match status" value="1"/>
</dbReference>
<dbReference type="OrthoDB" id="9781757at2"/>
<dbReference type="PANTHER" id="PTHR43802">
    <property type="entry name" value="ENOYL-COA HYDRATASE"/>
    <property type="match status" value="1"/>
</dbReference>
<dbReference type="RefSeq" id="WP_092429516.1">
    <property type="nucleotide sequence ID" value="NZ_FNCL01000014.1"/>
</dbReference>
<accession>A0A1I6V156</accession>
<reference evidence="3" key="1">
    <citation type="submission" date="2016-10" db="EMBL/GenBank/DDBJ databases">
        <authorList>
            <person name="Varghese N."/>
            <person name="Submissions S."/>
        </authorList>
    </citation>
    <scope>NUCLEOTIDE SEQUENCE [LARGE SCALE GENOMIC DNA]</scope>
    <source>
        <strain evidence="3">DSM 26894</strain>
    </source>
</reference>
<evidence type="ECO:0000313" key="3">
    <source>
        <dbReference type="Proteomes" id="UP000199392"/>
    </source>
</evidence>
<dbReference type="EMBL" id="FOZW01000009">
    <property type="protein sequence ID" value="SFT07326.1"/>
    <property type="molecule type" value="Genomic_DNA"/>
</dbReference>
<protein>
    <submittedName>
        <fullName evidence="2">Enoyl-CoA hydratase/carnithine racemase</fullName>
    </submittedName>
</protein>
<organism evidence="2 3">
    <name type="scientific">Alloyangia pacifica</name>
    <dbReference type="NCBI Taxonomy" id="311180"/>
    <lineage>
        <taxon>Bacteria</taxon>
        <taxon>Pseudomonadati</taxon>
        <taxon>Pseudomonadota</taxon>
        <taxon>Alphaproteobacteria</taxon>
        <taxon>Rhodobacterales</taxon>
        <taxon>Roseobacteraceae</taxon>
        <taxon>Alloyangia</taxon>
    </lineage>
</organism>
<dbReference type="CDD" id="cd06558">
    <property type="entry name" value="crotonase-like"/>
    <property type="match status" value="1"/>
</dbReference>
<gene>
    <name evidence="2" type="ORF">SAMN04488050_109196</name>
</gene>
<comment type="similarity">
    <text evidence="1">Belongs to the enoyl-CoA hydratase/isomerase family.</text>
</comment>
<evidence type="ECO:0000313" key="2">
    <source>
        <dbReference type="EMBL" id="SFT07326.1"/>
    </source>
</evidence>
<proteinExistence type="inferred from homology"/>
<dbReference type="Proteomes" id="UP000199392">
    <property type="component" value="Unassembled WGS sequence"/>
</dbReference>
<evidence type="ECO:0000256" key="1">
    <source>
        <dbReference type="ARBA" id="ARBA00005254"/>
    </source>
</evidence>